<keyword evidence="2" id="KW-1185">Reference proteome</keyword>
<name>T1K091_TETUR</name>
<dbReference type="EMBL" id="CAEY01001134">
    <property type="status" value="NOT_ANNOTATED_CDS"/>
    <property type="molecule type" value="Genomic_DNA"/>
</dbReference>
<evidence type="ECO:0000313" key="1">
    <source>
        <dbReference type="EnsemblMetazoa" id="tetur03g06860.1"/>
    </source>
</evidence>
<proteinExistence type="predicted"/>
<sequence length="51" mass="5909">MKIKSPCIIVNNLAAHPLHLETKMTIKILKALNHYQQIRLHLSCDQEDSTR</sequence>
<dbReference type="EnsemblMetazoa" id="tetur03g06860.1">
    <property type="protein sequence ID" value="tetur03g06860.1"/>
    <property type="gene ID" value="tetur03g06860"/>
</dbReference>
<organism evidence="1 2">
    <name type="scientific">Tetranychus urticae</name>
    <name type="common">Two-spotted spider mite</name>
    <dbReference type="NCBI Taxonomy" id="32264"/>
    <lineage>
        <taxon>Eukaryota</taxon>
        <taxon>Metazoa</taxon>
        <taxon>Ecdysozoa</taxon>
        <taxon>Arthropoda</taxon>
        <taxon>Chelicerata</taxon>
        <taxon>Arachnida</taxon>
        <taxon>Acari</taxon>
        <taxon>Acariformes</taxon>
        <taxon>Trombidiformes</taxon>
        <taxon>Prostigmata</taxon>
        <taxon>Eleutherengona</taxon>
        <taxon>Raphignathae</taxon>
        <taxon>Tetranychoidea</taxon>
        <taxon>Tetranychidae</taxon>
        <taxon>Tetranychus</taxon>
    </lineage>
</organism>
<reference evidence="1" key="2">
    <citation type="submission" date="2015-06" db="UniProtKB">
        <authorList>
            <consortium name="EnsemblMetazoa"/>
        </authorList>
    </citation>
    <scope>IDENTIFICATION</scope>
</reference>
<evidence type="ECO:0000313" key="2">
    <source>
        <dbReference type="Proteomes" id="UP000015104"/>
    </source>
</evidence>
<dbReference type="Proteomes" id="UP000015104">
    <property type="component" value="Unassembled WGS sequence"/>
</dbReference>
<accession>T1K091</accession>
<protein>
    <submittedName>
        <fullName evidence="1">Uncharacterized protein</fullName>
    </submittedName>
</protein>
<dbReference type="AlphaFoldDB" id="T1K091"/>
<dbReference type="HOGENOM" id="CLU_3108998_0_0_1"/>
<reference evidence="2" key="1">
    <citation type="submission" date="2011-08" db="EMBL/GenBank/DDBJ databases">
        <authorList>
            <person name="Rombauts S."/>
        </authorList>
    </citation>
    <scope>NUCLEOTIDE SEQUENCE</scope>
    <source>
        <strain evidence="2">London</strain>
    </source>
</reference>